<sequence length="55" mass="6170">MGHVLRHDEELHHTIIEGTIEGRKPPGRPRNSYISQLKNDVGFDTYAGLKGLAED</sequence>
<reference evidence="1 2" key="1">
    <citation type="submission" date="2019-08" db="EMBL/GenBank/DDBJ databases">
        <authorList>
            <person name="Alioto T."/>
            <person name="Alioto T."/>
            <person name="Gomez Garrido J."/>
        </authorList>
    </citation>
    <scope>NUCLEOTIDE SEQUENCE [LARGE SCALE GENOMIC DNA]</scope>
</reference>
<keyword evidence="2" id="KW-1185">Reference proteome</keyword>
<proteinExistence type="predicted"/>
<dbReference type="OrthoDB" id="8196546at2759"/>
<dbReference type="AlphaFoldDB" id="A0A5E4LXB1"/>
<name>A0A5E4LXB1_9HEMI</name>
<dbReference type="Proteomes" id="UP000325440">
    <property type="component" value="Unassembled WGS sequence"/>
</dbReference>
<organism evidence="1 2">
    <name type="scientific">Cinara cedri</name>
    <dbReference type="NCBI Taxonomy" id="506608"/>
    <lineage>
        <taxon>Eukaryota</taxon>
        <taxon>Metazoa</taxon>
        <taxon>Ecdysozoa</taxon>
        <taxon>Arthropoda</taxon>
        <taxon>Hexapoda</taxon>
        <taxon>Insecta</taxon>
        <taxon>Pterygota</taxon>
        <taxon>Neoptera</taxon>
        <taxon>Paraneoptera</taxon>
        <taxon>Hemiptera</taxon>
        <taxon>Sternorrhyncha</taxon>
        <taxon>Aphidomorpha</taxon>
        <taxon>Aphidoidea</taxon>
        <taxon>Aphididae</taxon>
        <taxon>Lachninae</taxon>
        <taxon>Cinara</taxon>
    </lineage>
</organism>
<protein>
    <submittedName>
        <fullName evidence="1">Uncharacterized protein</fullName>
    </submittedName>
</protein>
<evidence type="ECO:0000313" key="2">
    <source>
        <dbReference type="Proteomes" id="UP000325440"/>
    </source>
</evidence>
<feature type="non-terminal residue" evidence="1">
    <location>
        <position position="55"/>
    </location>
</feature>
<evidence type="ECO:0000313" key="1">
    <source>
        <dbReference type="EMBL" id="VVC24210.1"/>
    </source>
</evidence>
<accession>A0A5E4LXB1</accession>
<gene>
    <name evidence="1" type="ORF">CINCED_3A015828</name>
</gene>
<dbReference type="EMBL" id="CABPRJ010000001">
    <property type="protein sequence ID" value="VVC24210.1"/>
    <property type="molecule type" value="Genomic_DNA"/>
</dbReference>